<dbReference type="STRING" id="1156394.T0S5G9"/>
<evidence type="ECO:0000256" key="1">
    <source>
        <dbReference type="ARBA" id="ARBA00022737"/>
    </source>
</evidence>
<dbReference type="Proteomes" id="UP000030762">
    <property type="component" value="Unassembled WGS sequence"/>
</dbReference>
<evidence type="ECO:0000256" key="2">
    <source>
        <dbReference type="ARBA" id="ARBA00022803"/>
    </source>
</evidence>
<dbReference type="InterPro" id="IPR011990">
    <property type="entry name" value="TPR-like_helical_dom_sf"/>
</dbReference>
<dbReference type="eggNOG" id="ENOG502QQ6C">
    <property type="taxonomic scope" value="Eukaryota"/>
</dbReference>
<dbReference type="GeneID" id="19943061"/>
<name>T0S5G9_SAPDV</name>
<dbReference type="InterPro" id="IPR013105">
    <property type="entry name" value="TPR_2"/>
</dbReference>
<organism evidence="5 6">
    <name type="scientific">Saprolegnia diclina (strain VS20)</name>
    <dbReference type="NCBI Taxonomy" id="1156394"/>
    <lineage>
        <taxon>Eukaryota</taxon>
        <taxon>Sar</taxon>
        <taxon>Stramenopiles</taxon>
        <taxon>Oomycota</taxon>
        <taxon>Saprolegniomycetes</taxon>
        <taxon>Saprolegniales</taxon>
        <taxon>Saprolegniaceae</taxon>
        <taxon>Saprolegnia</taxon>
    </lineage>
</organism>
<dbReference type="InterPro" id="IPR019734">
    <property type="entry name" value="TPR_rpt"/>
</dbReference>
<evidence type="ECO:0000259" key="4">
    <source>
        <dbReference type="Pfam" id="PF16669"/>
    </source>
</evidence>
<dbReference type="VEuPathDB" id="FungiDB:SDRG_02334"/>
<dbReference type="Pfam" id="PF07719">
    <property type="entry name" value="TPR_2"/>
    <property type="match status" value="1"/>
</dbReference>
<keyword evidence="1" id="KW-0677">Repeat</keyword>
<gene>
    <name evidence="5" type="ORF">SDRG_02334</name>
</gene>
<dbReference type="AlphaFoldDB" id="T0S5G9"/>
<dbReference type="PANTHER" id="PTHR26312">
    <property type="entry name" value="TETRATRICOPEPTIDE REPEAT PROTEIN 5"/>
    <property type="match status" value="1"/>
</dbReference>
<dbReference type="Gene3D" id="1.25.40.10">
    <property type="entry name" value="Tetratricopeptide repeat domain"/>
    <property type="match status" value="1"/>
</dbReference>
<dbReference type="OMA" id="DECKGYE"/>
<dbReference type="PROSITE" id="PS50005">
    <property type="entry name" value="TPR"/>
    <property type="match status" value="1"/>
</dbReference>
<evidence type="ECO:0000313" key="6">
    <source>
        <dbReference type="Proteomes" id="UP000030762"/>
    </source>
</evidence>
<protein>
    <recommendedName>
        <fullName evidence="4">Tetratricopeptide repeat protein 5 OB fold domain-containing protein</fullName>
    </recommendedName>
</protein>
<dbReference type="SUPFAM" id="SSF48452">
    <property type="entry name" value="TPR-like"/>
    <property type="match status" value="1"/>
</dbReference>
<feature type="repeat" description="TPR" evidence="3">
    <location>
        <begin position="217"/>
        <end position="250"/>
    </location>
</feature>
<feature type="domain" description="Tetratricopeptide repeat protein 5 OB fold" evidence="4">
    <location>
        <begin position="299"/>
        <end position="409"/>
    </location>
</feature>
<dbReference type="InParanoid" id="T0S5G9"/>
<dbReference type="OrthoDB" id="423589at2759"/>
<evidence type="ECO:0000256" key="3">
    <source>
        <dbReference type="PROSITE-ProRule" id="PRU00339"/>
    </source>
</evidence>
<proteinExistence type="predicted"/>
<dbReference type="Pfam" id="PF16669">
    <property type="entry name" value="TTC5_OB"/>
    <property type="match status" value="1"/>
</dbReference>
<sequence length="419" mass="45869">MAATTDADAAVAAAKAKLAELYEVHDHFFCADKTEKQSKLRALADDVVALVDAIPLQEYRQLRATVFYLKGKALDAFPSYDATAEQLLSQAAKLDPCNLDAWVALGNCFWKKGDLLVAKNCFENCLEYGSSKHALRSLSMVLRKLGTKPEDKADHVRASLQRAKQAVSLDLTDGESWYVLGNAYLALFFGDSHSTVDLDRSLAAYTRAEKAGAGQNPDLHFNRANVQRYKEDYAEAVASYLRAHELDPSLRAIDLVEAIVQYTKHVSGLVLRKARLSPKKLSQLAGNVPPPVDIQGRSPCPIASLQLGLNEGVVIALKLLADVPRNHEPPGCFIMMDSAETSCAVSVYHLDSEASVKITDDDTVYVLDPCLRVMSLAYNSTTISYHCVHVAEPHLFLINGKVVASSYAHAEVQLDNFDA</sequence>
<dbReference type="Gene3D" id="2.40.50.550">
    <property type="match status" value="1"/>
</dbReference>
<dbReference type="RefSeq" id="XP_008606137.1">
    <property type="nucleotide sequence ID" value="XM_008607915.1"/>
</dbReference>
<keyword evidence="2 3" id="KW-0802">TPR repeat</keyword>
<reference evidence="5 6" key="1">
    <citation type="submission" date="2012-04" db="EMBL/GenBank/DDBJ databases">
        <title>The Genome Sequence of Saprolegnia declina VS20.</title>
        <authorList>
            <consortium name="The Broad Institute Genome Sequencing Platform"/>
            <person name="Russ C."/>
            <person name="Nusbaum C."/>
            <person name="Tyler B."/>
            <person name="van West P."/>
            <person name="Dieguez-Uribeondo J."/>
            <person name="de Bruijn I."/>
            <person name="Tripathy S."/>
            <person name="Jiang R."/>
            <person name="Young S.K."/>
            <person name="Zeng Q."/>
            <person name="Gargeya S."/>
            <person name="Fitzgerald M."/>
            <person name="Haas B."/>
            <person name="Abouelleil A."/>
            <person name="Alvarado L."/>
            <person name="Arachchi H.M."/>
            <person name="Berlin A."/>
            <person name="Chapman S.B."/>
            <person name="Goldberg J."/>
            <person name="Griggs A."/>
            <person name="Gujja S."/>
            <person name="Hansen M."/>
            <person name="Howarth C."/>
            <person name="Imamovic A."/>
            <person name="Larimer J."/>
            <person name="McCowen C."/>
            <person name="Montmayeur A."/>
            <person name="Murphy C."/>
            <person name="Neiman D."/>
            <person name="Pearson M."/>
            <person name="Priest M."/>
            <person name="Roberts A."/>
            <person name="Saif S."/>
            <person name="Shea T."/>
            <person name="Sisk P."/>
            <person name="Sykes S."/>
            <person name="Wortman J."/>
            <person name="Nusbaum C."/>
            <person name="Birren B."/>
        </authorList>
    </citation>
    <scope>NUCLEOTIDE SEQUENCE [LARGE SCALE GENOMIC DNA]</scope>
    <source>
        <strain evidence="5 6">VS20</strain>
    </source>
</reference>
<dbReference type="EMBL" id="JH767136">
    <property type="protein sequence ID" value="EQC40438.1"/>
    <property type="molecule type" value="Genomic_DNA"/>
</dbReference>
<keyword evidence="6" id="KW-1185">Reference proteome</keyword>
<dbReference type="PANTHER" id="PTHR26312:SF87">
    <property type="entry name" value="TETRATRICOPEPTIDE REPEAT PROTEIN 5"/>
    <property type="match status" value="1"/>
</dbReference>
<evidence type="ECO:0000313" key="5">
    <source>
        <dbReference type="EMBL" id="EQC40438.1"/>
    </source>
</evidence>
<dbReference type="InterPro" id="IPR032076">
    <property type="entry name" value="TTC5_OB"/>
</dbReference>
<accession>T0S5G9</accession>
<dbReference type="SMART" id="SM00028">
    <property type="entry name" value="TPR"/>
    <property type="match status" value="2"/>
</dbReference>
<dbReference type="InterPro" id="IPR038645">
    <property type="entry name" value="TTC5_OB_sf"/>
</dbReference>
<dbReference type="Pfam" id="PF13181">
    <property type="entry name" value="TPR_8"/>
    <property type="match status" value="1"/>
</dbReference>